<evidence type="ECO:0000256" key="1">
    <source>
        <dbReference type="ARBA" id="ARBA00006961"/>
    </source>
</evidence>
<dbReference type="PANTHER" id="PTHR30546:SF23">
    <property type="entry name" value="FLAVOPROTEIN-LIKE PROTEIN YCP4-RELATED"/>
    <property type="match status" value="1"/>
</dbReference>
<dbReference type="Proteomes" id="UP000219353">
    <property type="component" value="Unassembled WGS sequence"/>
</dbReference>
<dbReference type="Gene3D" id="3.40.50.360">
    <property type="match status" value="1"/>
</dbReference>
<dbReference type="InterPro" id="IPR005025">
    <property type="entry name" value="FMN_Rdtase-like_dom"/>
</dbReference>
<accession>A0A285IS36</accession>
<evidence type="ECO:0000256" key="3">
    <source>
        <dbReference type="ARBA" id="ARBA00022643"/>
    </source>
</evidence>
<dbReference type="EMBL" id="OBEB01000003">
    <property type="protein sequence ID" value="SNY50802.1"/>
    <property type="molecule type" value="Genomic_DNA"/>
</dbReference>
<evidence type="ECO:0000256" key="2">
    <source>
        <dbReference type="ARBA" id="ARBA00022630"/>
    </source>
</evidence>
<dbReference type="OrthoDB" id="9801479at2"/>
<dbReference type="GO" id="GO:0016020">
    <property type="term" value="C:membrane"/>
    <property type="evidence" value="ECO:0007669"/>
    <property type="project" value="TreeGrafter"/>
</dbReference>
<name>A0A285IS36_9GAMM</name>
<comment type="similarity">
    <text evidence="1">Belongs to the WrbA family.</text>
</comment>
<sequence>MSAQVLILYYSRHGSVAALAEKIAIGITQAGATAVIRSIAGFQQEQPGRHPAVSNADLSQCDGLAFGSPVRFGNMAAEAKAFWDNTSSVWLKGELINKAAGVFTSSGSMHGGNEANLLSMMLPLLHHGMVLMGIPYSEPELHNTQSGGTPYGPTHVSGLQGDTKLSVAEQRLAVAFGKRLAQLSMSLKSAGFDKQ</sequence>
<feature type="domain" description="Flavodoxin-like" evidence="4">
    <location>
        <begin position="5"/>
        <end position="181"/>
    </location>
</feature>
<dbReference type="GO" id="GO:0010181">
    <property type="term" value="F:FMN binding"/>
    <property type="evidence" value="ECO:0007669"/>
    <property type="project" value="InterPro"/>
</dbReference>
<evidence type="ECO:0000259" key="4">
    <source>
        <dbReference type="PROSITE" id="PS50902"/>
    </source>
</evidence>
<organism evidence="5 6">
    <name type="scientific">Arsukibacterium tuosuense</name>
    <dbReference type="NCBI Taxonomy" id="1323745"/>
    <lineage>
        <taxon>Bacteria</taxon>
        <taxon>Pseudomonadati</taxon>
        <taxon>Pseudomonadota</taxon>
        <taxon>Gammaproteobacteria</taxon>
        <taxon>Chromatiales</taxon>
        <taxon>Chromatiaceae</taxon>
        <taxon>Arsukibacterium</taxon>
    </lineage>
</organism>
<evidence type="ECO:0000313" key="6">
    <source>
        <dbReference type="Proteomes" id="UP000219353"/>
    </source>
</evidence>
<dbReference type="AlphaFoldDB" id="A0A285IS36"/>
<dbReference type="SUPFAM" id="SSF52218">
    <property type="entry name" value="Flavoproteins"/>
    <property type="match status" value="1"/>
</dbReference>
<dbReference type="RefSeq" id="WP_097110954.1">
    <property type="nucleotide sequence ID" value="NZ_OBEB01000003.1"/>
</dbReference>
<dbReference type="FunFam" id="3.40.50.360:FF:000001">
    <property type="entry name" value="NAD(P)H dehydrogenase (Quinone) FQR1-like"/>
    <property type="match status" value="1"/>
</dbReference>
<proteinExistence type="inferred from homology"/>
<reference evidence="6" key="1">
    <citation type="submission" date="2017-09" db="EMBL/GenBank/DDBJ databases">
        <authorList>
            <person name="Varghese N."/>
            <person name="Submissions S."/>
        </authorList>
    </citation>
    <scope>NUCLEOTIDE SEQUENCE [LARGE SCALE GENOMIC DNA]</scope>
    <source>
        <strain evidence="6">CGMCC 1.12461</strain>
    </source>
</reference>
<dbReference type="Pfam" id="PF03358">
    <property type="entry name" value="FMN_red"/>
    <property type="match status" value="1"/>
</dbReference>
<dbReference type="NCBIfam" id="NF002999">
    <property type="entry name" value="PRK03767.1"/>
    <property type="match status" value="1"/>
</dbReference>
<dbReference type="InterPro" id="IPR029039">
    <property type="entry name" value="Flavoprotein-like_sf"/>
</dbReference>
<dbReference type="PROSITE" id="PS50902">
    <property type="entry name" value="FLAVODOXIN_LIKE"/>
    <property type="match status" value="1"/>
</dbReference>
<dbReference type="InterPro" id="IPR008254">
    <property type="entry name" value="Flavodoxin/NO_synth"/>
</dbReference>
<keyword evidence="6" id="KW-1185">Reference proteome</keyword>
<keyword evidence="3" id="KW-0288">FMN</keyword>
<protein>
    <submittedName>
        <fullName evidence="5">NAD(P)H dehydrogenase (Quinone)</fullName>
    </submittedName>
</protein>
<keyword evidence="2" id="KW-0285">Flavoprotein</keyword>
<dbReference type="PANTHER" id="PTHR30546">
    <property type="entry name" value="FLAVODOXIN-RELATED PROTEIN WRBA-RELATED"/>
    <property type="match status" value="1"/>
</dbReference>
<evidence type="ECO:0000313" key="5">
    <source>
        <dbReference type="EMBL" id="SNY50802.1"/>
    </source>
</evidence>
<gene>
    <name evidence="5" type="ORF">SAMN06297280_1675</name>
</gene>
<dbReference type="GO" id="GO:0003955">
    <property type="term" value="F:NAD(P)H dehydrogenase (quinone) activity"/>
    <property type="evidence" value="ECO:0007669"/>
    <property type="project" value="TreeGrafter"/>
</dbReference>